<comment type="caution">
    <text evidence="2">The sequence shown here is derived from an EMBL/GenBank/DDBJ whole genome shotgun (WGS) entry which is preliminary data.</text>
</comment>
<dbReference type="Proteomes" id="UP000248889">
    <property type="component" value="Unassembled WGS sequence"/>
</dbReference>
<sequence>MRGKSRVIATLLIATVAPLAACGGGSGHRTAAPRSTVTMDTSWAESYHALSPLKAHSELAVEGTITGVQSTATTDDGIPFTDFAFTVSTILFDPGHRGSVGRTITLHQTGGTVNGRQWQAADDAAFRVGEQLVLFLREPRPGLFMVVGGPTGRFEISNGTLTPAANDGVRFAGSARAFAAAVSKA</sequence>
<dbReference type="AlphaFoldDB" id="A0A2X0K501"/>
<gene>
    <name evidence="2" type="ORF">DN069_17845</name>
</gene>
<keyword evidence="3" id="KW-1185">Reference proteome</keyword>
<evidence type="ECO:0000313" key="2">
    <source>
        <dbReference type="EMBL" id="RAG84345.1"/>
    </source>
</evidence>
<keyword evidence="1" id="KW-0732">Signal</keyword>
<proteinExistence type="predicted"/>
<feature type="chain" id="PRO_5038634324" description="DUF4352 domain-containing protein" evidence="1">
    <location>
        <begin position="21"/>
        <end position="185"/>
    </location>
</feature>
<accession>A0A2X0K501</accession>
<protein>
    <recommendedName>
        <fullName evidence="4">DUF4352 domain-containing protein</fullName>
    </recommendedName>
</protein>
<reference evidence="2 3" key="1">
    <citation type="submission" date="2018-06" db="EMBL/GenBank/DDBJ databases">
        <title>Streptacidiphilus pinicola sp. nov., isolated from pine grove soil.</title>
        <authorList>
            <person name="Roh S.G."/>
            <person name="Park S."/>
            <person name="Kim M.-K."/>
            <person name="Yun B.-R."/>
            <person name="Park J."/>
            <person name="Kim M.J."/>
            <person name="Kim Y.S."/>
            <person name="Kim S.B."/>
        </authorList>
    </citation>
    <scope>NUCLEOTIDE SEQUENCE [LARGE SCALE GENOMIC DNA]</scope>
    <source>
        <strain evidence="2 3">MMS16-CNU450</strain>
    </source>
</reference>
<feature type="signal peptide" evidence="1">
    <location>
        <begin position="1"/>
        <end position="20"/>
    </location>
</feature>
<name>A0A2X0K501_9ACTN</name>
<organism evidence="2 3">
    <name type="scientific">Streptacidiphilus pinicola</name>
    <dbReference type="NCBI Taxonomy" id="2219663"/>
    <lineage>
        <taxon>Bacteria</taxon>
        <taxon>Bacillati</taxon>
        <taxon>Actinomycetota</taxon>
        <taxon>Actinomycetes</taxon>
        <taxon>Kitasatosporales</taxon>
        <taxon>Streptomycetaceae</taxon>
        <taxon>Streptacidiphilus</taxon>
    </lineage>
</organism>
<evidence type="ECO:0008006" key="4">
    <source>
        <dbReference type="Google" id="ProtNLM"/>
    </source>
</evidence>
<evidence type="ECO:0000256" key="1">
    <source>
        <dbReference type="SAM" id="SignalP"/>
    </source>
</evidence>
<dbReference type="EMBL" id="QKYN01000067">
    <property type="protein sequence ID" value="RAG84345.1"/>
    <property type="molecule type" value="Genomic_DNA"/>
</dbReference>
<evidence type="ECO:0000313" key="3">
    <source>
        <dbReference type="Proteomes" id="UP000248889"/>
    </source>
</evidence>